<sequence>MLIKNGMRLLAGICMTAALTTSALAERPDNLRIGLLPAEDAGVMVEQFEGIEAHLSETLQAETTVWVSESYNALIEAMRSGHLDVAYVGGSQYLRALEIGVDVEPLAIAIDGTGRPYYKSSIFVRADSDIHSFEDLKGHDFAFVTPTSTSGGVAPSFLLRQNGIDPDEDLGRVIYAQQHDSVFLAVTNGRVAAGATGDLYFPRWRDRGILEYSEYIEEEDYLADGDIRIIGAVRVPGVVMIGRGALGHDYREELRDAFTNIPEEVAERYEIWGPLLGFARATPEDFDELKAMSEMNGQ</sequence>
<gene>
    <name evidence="4" type="ORF">J2T57_003610</name>
</gene>
<feature type="chain" id="PRO_5042115744" evidence="3">
    <location>
        <begin position="26"/>
        <end position="298"/>
    </location>
</feature>
<keyword evidence="5" id="KW-1185">Reference proteome</keyword>
<dbReference type="SUPFAM" id="SSF53850">
    <property type="entry name" value="Periplasmic binding protein-like II"/>
    <property type="match status" value="1"/>
</dbReference>
<keyword evidence="2 3" id="KW-0732">Signal</keyword>
<evidence type="ECO:0000256" key="3">
    <source>
        <dbReference type="SAM" id="SignalP"/>
    </source>
</evidence>
<dbReference type="GO" id="GO:0055085">
    <property type="term" value="P:transmembrane transport"/>
    <property type="evidence" value="ECO:0007669"/>
    <property type="project" value="InterPro"/>
</dbReference>
<dbReference type="Proteomes" id="UP001205843">
    <property type="component" value="Unassembled WGS sequence"/>
</dbReference>
<name>A0AAE3G692_9GAMM</name>
<dbReference type="AlphaFoldDB" id="A0AAE3G692"/>
<dbReference type="Gene3D" id="3.40.190.10">
    <property type="entry name" value="Periplasmic binding protein-like II"/>
    <property type="match status" value="2"/>
</dbReference>
<comment type="caution">
    <text evidence="4">The sequence shown here is derived from an EMBL/GenBank/DDBJ whole genome shotgun (WGS) entry which is preliminary data.</text>
</comment>
<dbReference type="PANTHER" id="PTHR35841:SF1">
    <property type="entry name" value="PHOSPHONATES-BINDING PERIPLASMIC PROTEIN"/>
    <property type="match status" value="1"/>
</dbReference>
<dbReference type="EMBL" id="JALJXV010000009">
    <property type="protein sequence ID" value="MCP1676449.1"/>
    <property type="molecule type" value="Genomic_DNA"/>
</dbReference>
<evidence type="ECO:0000313" key="4">
    <source>
        <dbReference type="EMBL" id="MCP1676449.1"/>
    </source>
</evidence>
<evidence type="ECO:0000313" key="5">
    <source>
        <dbReference type="Proteomes" id="UP001205843"/>
    </source>
</evidence>
<comment type="similarity">
    <text evidence="1">Belongs to the phosphate/phosphite/phosphonate binding protein family.</text>
</comment>
<dbReference type="RefSeq" id="WP_253482614.1">
    <property type="nucleotide sequence ID" value="NZ_JALJXV010000009.1"/>
</dbReference>
<dbReference type="GO" id="GO:0043190">
    <property type="term" value="C:ATP-binding cassette (ABC) transporter complex"/>
    <property type="evidence" value="ECO:0007669"/>
    <property type="project" value="InterPro"/>
</dbReference>
<dbReference type="InterPro" id="IPR005770">
    <property type="entry name" value="PhnD"/>
</dbReference>
<dbReference type="PANTHER" id="PTHR35841">
    <property type="entry name" value="PHOSPHONATES-BINDING PERIPLASMIC PROTEIN"/>
    <property type="match status" value="1"/>
</dbReference>
<protein>
    <submittedName>
        <fullName evidence="4">Phosphonate transport system substrate-binding protein</fullName>
    </submittedName>
</protein>
<reference evidence="4" key="1">
    <citation type="submission" date="2022-03" db="EMBL/GenBank/DDBJ databases">
        <title>Genomic Encyclopedia of Type Strains, Phase III (KMG-III): the genomes of soil and plant-associated and newly described type strains.</title>
        <authorList>
            <person name="Whitman W."/>
        </authorList>
    </citation>
    <scope>NUCLEOTIDE SEQUENCE</scope>
    <source>
        <strain evidence="4">ANL 6-2</strain>
    </source>
</reference>
<organism evidence="4 5">
    <name type="scientific">Natronocella acetinitrilica</name>
    <dbReference type="NCBI Taxonomy" id="414046"/>
    <lineage>
        <taxon>Bacteria</taxon>
        <taxon>Pseudomonadati</taxon>
        <taxon>Pseudomonadota</taxon>
        <taxon>Gammaproteobacteria</taxon>
        <taxon>Chromatiales</taxon>
        <taxon>Ectothiorhodospiraceae</taxon>
        <taxon>Natronocella</taxon>
    </lineage>
</organism>
<dbReference type="CDD" id="cd01071">
    <property type="entry name" value="PBP2_PhnD_like"/>
    <property type="match status" value="1"/>
</dbReference>
<proteinExistence type="inferred from homology"/>
<evidence type="ECO:0000256" key="2">
    <source>
        <dbReference type="ARBA" id="ARBA00022729"/>
    </source>
</evidence>
<dbReference type="NCBIfam" id="TIGR01098">
    <property type="entry name" value="3A0109s03R"/>
    <property type="match status" value="1"/>
</dbReference>
<dbReference type="Pfam" id="PF12974">
    <property type="entry name" value="Phosphonate-bd"/>
    <property type="match status" value="1"/>
</dbReference>
<feature type="signal peptide" evidence="3">
    <location>
        <begin position="1"/>
        <end position="25"/>
    </location>
</feature>
<evidence type="ECO:0000256" key="1">
    <source>
        <dbReference type="ARBA" id="ARBA00007162"/>
    </source>
</evidence>
<accession>A0AAE3G692</accession>